<dbReference type="Pfam" id="PF00004">
    <property type="entry name" value="AAA"/>
    <property type="match status" value="1"/>
</dbReference>
<dbReference type="InterPro" id="IPR027417">
    <property type="entry name" value="P-loop_NTPase"/>
</dbReference>
<dbReference type="SUPFAM" id="SSF52540">
    <property type="entry name" value="P-loop containing nucleoside triphosphate hydrolases"/>
    <property type="match status" value="1"/>
</dbReference>
<protein>
    <submittedName>
        <fullName evidence="5">AAA family ATPase</fullName>
    </submittedName>
</protein>
<evidence type="ECO:0000256" key="1">
    <source>
        <dbReference type="ARBA" id="ARBA00010378"/>
    </source>
</evidence>
<evidence type="ECO:0000313" key="6">
    <source>
        <dbReference type="Proteomes" id="UP000516160"/>
    </source>
</evidence>
<gene>
    <name evidence="5" type="ORF">HYG86_17930</name>
</gene>
<name>A0A7G9WCV5_ALKCA</name>
<keyword evidence="3" id="KW-0067">ATP-binding</keyword>
<dbReference type="GO" id="GO:0005524">
    <property type="term" value="F:ATP binding"/>
    <property type="evidence" value="ECO:0007669"/>
    <property type="project" value="UniProtKB-KW"/>
</dbReference>
<keyword evidence="6" id="KW-1185">Reference proteome</keyword>
<evidence type="ECO:0000256" key="2">
    <source>
        <dbReference type="ARBA" id="ARBA00022741"/>
    </source>
</evidence>
<dbReference type="Pfam" id="PF17866">
    <property type="entry name" value="AAA_lid_6"/>
    <property type="match status" value="1"/>
</dbReference>
<dbReference type="PANTHER" id="PTHR43392">
    <property type="entry name" value="AAA-TYPE ATPASE FAMILY PROTEIN / ANKYRIN REPEAT FAMILY PROTEIN"/>
    <property type="match status" value="1"/>
</dbReference>
<feature type="domain" description="AAA+ ATPase" evidence="4">
    <location>
        <begin position="85"/>
        <end position="223"/>
    </location>
</feature>
<comment type="similarity">
    <text evidence="1">Belongs to the CbxX/CfxQ family.</text>
</comment>
<dbReference type="RefSeq" id="WP_213166910.1">
    <property type="nucleotide sequence ID" value="NZ_CP058559.1"/>
</dbReference>
<dbReference type="SMART" id="SM00382">
    <property type="entry name" value="AAA"/>
    <property type="match status" value="1"/>
</dbReference>
<dbReference type="InterPro" id="IPR000641">
    <property type="entry name" value="CbxX/CfxQ"/>
</dbReference>
<proteinExistence type="inferred from homology"/>
<dbReference type="InterPro" id="IPR003593">
    <property type="entry name" value="AAA+_ATPase"/>
</dbReference>
<dbReference type="CDD" id="cd00009">
    <property type="entry name" value="AAA"/>
    <property type="match status" value="1"/>
</dbReference>
<dbReference type="InterPro" id="IPR041627">
    <property type="entry name" value="AAA_lid_6"/>
</dbReference>
<dbReference type="KEGG" id="acae:HYG86_17930"/>
<sequence length="311" mass="35205">MNPDEIYEKVKLGKISPIEAMKALKGVDINKDTNTQKKEFVALDPTKELNELVGLTEVKELVKELEAYLTIQKRRETEGLIVEPVVLHMIFKGNPGTGKTTVARILGKILKHLNVLSKGHLVEVERADLVGEYIGQTAQKTRDKVNSALEGILFIDEAYSLARGGEKDFGKEAIDTLVKAMEDKKEQFILILAGYSDQMDYFLKTNPGLKSRFPIQIDFDNYTVNDLLKIAKLMLTKRDYKLSIPAEQKLKSILEKQLTFSLVNFSNARLVRNIIEKSIRLQAVRLIKERKVSRDLLMTIEQQDITEGGIS</sequence>
<dbReference type="Proteomes" id="UP000516160">
    <property type="component" value="Chromosome"/>
</dbReference>
<dbReference type="InterPro" id="IPR003959">
    <property type="entry name" value="ATPase_AAA_core"/>
</dbReference>
<dbReference type="Gene3D" id="1.10.8.60">
    <property type="match status" value="1"/>
</dbReference>
<dbReference type="PANTHER" id="PTHR43392:SF2">
    <property type="entry name" value="AAA-TYPE ATPASE FAMILY PROTEIN _ ANKYRIN REPEAT FAMILY PROTEIN"/>
    <property type="match status" value="1"/>
</dbReference>
<dbReference type="PRINTS" id="PR00819">
    <property type="entry name" value="CBXCFQXSUPER"/>
</dbReference>
<evidence type="ECO:0000313" key="5">
    <source>
        <dbReference type="EMBL" id="QNO16517.1"/>
    </source>
</evidence>
<evidence type="ECO:0000256" key="3">
    <source>
        <dbReference type="ARBA" id="ARBA00022840"/>
    </source>
</evidence>
<dbReference type="Gene3D" id="3.40.50.300">
    <property type="entry name" value="P-loop containing nucleotide triphosphate hydrolases"/>
    <property type="match status" value="1"/>
</dbReference>
<organism evidence="5 6">
    <name type="scientific">Alkalicella caledoniensis</name>
    <dbReference type="NCBI Taxonomy" id="2731377"/>
    <lineage>
        <taxon>Bacteria</taxon>
        <taxon>Bacillati</taxon>
        <taxon>Bacillota</taxon>
        <taxon>Clostridia</taxon>
        <taxon>Eubacteriales</taxon>
        <taxon>Proteinivoracaceae</taxon>
        <taxon>Alkalicella</taxon>
    </lineage>
</organism>
<evidence type="ECO:0000259" key="4">
    <source>
        <dbReference type="SMART" id="SM00382"/>
    </source>
</evidence>
<dbReference type="FunFam" id="3.40.50.300:FF:000216">
    <property type="entry name" value="Type VII secretion ATPase EccA"/>
    <property type="match status" value="1"/>
</dbReference>
<dbReference type="AlphaFoldDB" id="A0A7G9WCV5"/>
<reference evidence="5 6" key="1">
    <citation type="submission" date="2020-07" db="EMBL/GenBank/DDBJ databases">
        <title>Alkalicella. sp. LB2 genome.</title>
        <authorList>
            <person name="Postec A."/>
            <person name="Quemeneur M."/>
        </authorList>
    </citation>
    <scope>NUCLEOTIDE SEQUENCE [LARGE SCALE GENOMIC DNA]</scope>
    <source>
        <strain evidence="5 6">LB2</strain>
    </source>
</reference>
<dbReference type="EMBL" id="CP058559">
    <property type="protein sequence ID" value="QNO16517.1"/>
    <property type="molecule type" value="Genomic_DNA"/>
</dbReference>
<dbReference type="InterPro" id="IPR050773">
    <property type="entry name" value="CbxX/CfxQ_RuBisCO_ESX"/>
</dbReference>
<dbReference type="GO" id="GO:0016887">
    <property type="term" value="F:ATP hydrolysis activity"/>
    <property type="evidence" value="ECO:0007669"/>
    <property type="project" value="InterPro"/>
</dbReference>
<keyword evidence="2" id="KW-0547">Nucleotide-binding</keyword>
<accession>A0A7G9WCV5</accession>